<evidence type="ECO:0000256" key="11">
    <source>
        <dbReference type="ARBA" id="ARBA00049115"/>
    </source>
</evidence>
<dbReference type="InterPro" id="IPR008948">
    <property type="entry name" value="L-Aspartase-like"/>
</dbReference>
<evidence type="ECO:0000256" key="13">
    <source>
        <dbReference type="RuleBase" id="RU361172"/>
    </source>
</evidence>
<evidence type="ECO:0000259" key="14">
    <source>
        <dbReference type="Pfam" id="PF00206"/>
    </source>
</evidence>
<dbReference type="NCBIfam" id="NF006764">
    <property type="entry name" value="PRK09285.1"/>
    <property type="match status" value="1"/>
</dbReference>
<dbReference type="EC" id="4.3.2.2" evidence="4 12"/>
<dbReference type="Pfam" id="PF00206">
    <property type="entry name" value="Lyase_1"/>
    <property type="match status" value="1"/>
</dbReference>
<gene>
    <name evidence="16" type="ORF">A7A78_01795</name>
</gene>
<dbReference type="InterPro" id="IPR013539">
    <property type="entry name" value="PurB_C"/>
</dbReference>
<accession>A0A1A9LIB0</accession>
<evidence type="ECO:0000256" key="6">
    <source>
        <dbReference type="ARBA" id="ARBA00022755"/>
    </source>
</evidence>
<comment type="pathway">
    <text evidence="1 13">Purine metabolism; IMP biosynthesis via de novo pathway; 5-amino-1-(5-phospho-D-ribosyl)imidazole-4-carboxamide from 5-amino-1-(5-phospho-D-ribosyl)imidazole-4-carboxylate: step 2/2.</text>
</comment>
<proteinExistence type="inferred from homology"/>
<reference evidence="16 17" key="1">
    <citation type="submission" date="2016-05" db="EMBL/GenBank/DDBJ databases">
        <title>Genome sequencing of Vitellibacter soesokkakensis RSSK-12.</title>
        <authorList>
            <person name="Thevarajoo S."/>
            <person name="Selvaratnam C."/>
            <person name="Goh K.M."/>
            <person name="Chan K.-G."/>
            <person name="Chong C.S."/>
        </authorList>
    </citation>
    <scope>NUCLEOTIDE SEQUENCE [LARGE SCALE GENOMIC DNA]</scope>
    <source>
        <strain evidence="16 17">RSSK-12</strain>
    </source>
</reference>
<evidence type="ECO:0000256" key="12">
    <source>
        <dbReference type="NCBIfam" id="TIGR00928"/>
    </source>
</evidence>
<evidence type="ECO:0000313" key="17">
    <source>
        <dbReference type="Proteomes" id="UP000077552"/>
    </source>
</evidence>
<dbReference type="InterPro" id="IPR047136">
    <property type="entry name" value="PurB_bact"/>
</dbReference>
<dbReference type="FunFam" id="1.20.200.10:FF:000004">
    <property type="entry name" value="Adenylosuccinate lyase"/>
    <property type="match status" value="1"/>
</dbReference>
<keyword evidence="7 13" id="KW-0456">Lyase</keyword>
<dbReference type="GO" id="GO:0006189">
    <property type="term" value="P:'de novo' IMP biosynthetic process"/>
    <property type="evidence" value="ECO:0007669"/>
    <property type="project" value="UniProtKB-UniPathway"/>
</dbReference>
<keyword evidence="17" id="KW-1185">Reference proteome</keyword>
<dbReference type="RefSeq" id="WP_068760647.1">
    <property type="nucleotide sequence ID" value="NZ_LXIE01000001.1"/>
</dbReference>
<dbReference type="Proteomes" id="UP000077552">
    <property type="component" value="Unassembled WGS sequence"/>
</dbReference>
<evidence type="ECO:0000256" key="3">
    <source>
        <dbReference type="ARBA" id="ARBA00008273"/>
    </source>
</evidence>
<dbReference type="PANTHER" id="PTHR43411:SF1">
    <property type="entry name" value="ADENYLOSUCCINATE LYASE"/>
    <property type="match status" value="1"/>
</dbReference>
<comment type="function">
    <text evidence="9">Catalyzes two reactions in de novo purine nucleotide biosynthesis. Catalyzes the breakdown of 5-aminoimidazole- (N-succinylocarboxamide) ribotide (SAICAR or 2-[5-amino-1-(5-phospho-beta-D-ribosyl)imidazole-4-carboxamido]succinate) to 5-aminoimidazole-4-carboxamide ribotide (AICAR or 5-amino-1-(5-phospho-beta-D-ribosyl)imidazole-4-carboxamide) and fumarate, and of adenylosuccinate (ADS or N(6)-(1,2-dicarboxyethyl)-AMP) to adenosine monophosphate (AMP) and fumarate.</text>
</comment>
<dbReference type="InterPro" id="IPR004769">
    <property type="entry name" value="Pur_lyase"/>
</dbReference>
<dbReference type="Gene3D" id="1.10.40.30">
    <property type="entry name" value="Fumarase/aspartase (C-terminal domain)"/>
    <property type="match status" value="1"/>
</dbReference>
<dbReference type="InterPro" id="IPR000362">
    <property type="entry name" value="Fumarate_lyase_fam"/>
</dbReference>
<dbReference type="GO" id="GO:0004018">
    <property type="term" value="F:N6-(1,2-dicarboxyethyl)AMP AMP-lyase (fumarate-forming) activity"/>
    <property type="evidence" value="ECO:0007669"/>
    <property type="project" value="UniProtKB-UniRule"/>
</dbReference>
<dbReference type="NCBIfam" id="TIGR00928">
    <property type="entry name" value="purB"/>
    <property type="match status" value="1"/>
</dbReference>
<dbReference type="PRINTS" id="PR00149">
    <property type="entry name" value="FUMRATELYASE"/>
</dbReference>
<evidence type="ECO:0000256" key="5">
    <source>
        <dbReference type="ARBA" id="ARBA00017058"/>
    </source>
</evidence>
<dbReference type="InterPro" id="IPR020557">
    <property type="entry name" value="Fumarate_lyase_CS"/>
</dbReference>
<evidence type="ECO:0000256" key="8">
    <source>
        <dbReference type="ARBA" id="ARBA00024477"/>
    </source>
</evidence>
<dbReference type="OrthoDB" id="9768878at2"/>
<comment type="caution">
    <text evidence="16">The sequence shown here is derived from an EMBL/GenBank/DDBJ whole genome shotgun (WGS) entry which is preliminary data.</text>
</comment>
<comment type="pathway">
    <text evidence="2 13">Purine metabolism; AMP biosynthesis via de novo pathway; AMP from IMP: step 2/2.</text>
</comment>
<dbReference type="InterPro" id="IPR024083">
    <property type="entry name" value="Fumarase/histidase_N"/>
</dbReference>
<name>A0A1A9LIB0_9FLAO</name>
<evidence type="ECO:0000256" key="1">
    <source>
        <dbReference type="ARBA" id="ARBA00004706"/>
    </source>
</evidence>
<sequence length="447" mass="50999">MYTNALQAISPIDGRYASKTESLIPYFSEEALIRYRVQVEIEYFIALVELDLPQLADFDRNLFSDLRDLYLEFTVQDAVKIKETEKITNHDVKAVEYFIKEKFDHLSLQKFKEFIHFGLTSQDINNTAIPLSLKDAINNVYVPLLMEVKNKLKELSEDWAQISMLARTHGQPASPTRLGKEIEVFVVRIEEQFDLMNDIKSAAKFGGATGNFNAHNVAYPNIDWRAFGKKFVQNTLGLHHSFPTTQIEHYDHMAALFDCLKRINNILIDLDRDIWTYVSMDYFKQKIKAGEVGSSAMPHKVNPIDFENSEGNLGIANALFEHLSAKLPISRLQRDLTDSTVLRNIGVPIGHTLIAFYSTLKGLNKLLLNETKFAEDLENNWAVVAEAIQTILRREGYPNPYEALKGLTRTNERINQTSIANFIETLEVPESVKQEMRSITPGNYTGI</sequence>
<dbReference type="SUPFAM" id="SSF48557">
    <property type="entry name" value="L-aspartase-like"/>
    <property type="match status" value="1"/>
</dbReference>
<evidence type="ECO:0000256" key="4">
    <source>
        <dbReference type="ARBA" id="ARBA00012339"/>
    </source>
</evidence>
<dbReference type="GO" id="GO:0044208">
    <property type="term" value="P:'de novo' AMP biosynthetic process"/>
    <property type="evidence" value="ECO:0007669"/>
    <property type="project" value="UniProtKB-UniPathway"/>
</dbReference>
<keyword evidence="6 13" id="KW-0658">Purine biosynthesis</keyword>
<dbReference type="InterPro" id="IPR022761">
    <property type="entry name" value="Fumarate_lyase_N"/>
</dbReference>
<dbReference type="PROSITE" id="PS00163">
    <property type="entry name" value="FUMARATE_LYASES"/>
    <property type="match status" value="1"/>
</dbReference>
<comment type="similarity">
    <text evidence="3 13">Belongs to the lyase 1 family. Adenylosuccinate lyase subfamily.</text>
</comment>
<feature type="domain" description="Adenylosuccinate lyase PurB C-terminal" evidence="15">
    <location>
        <begin position="330"/>
        <end position="445"/>
    </location>
</feature>
<evidence type="ECO:0000313" key="16">
    <source>
        <dbReference type="EMBL" id="OAD92666.1"/>
    </source>
</evidence>
<dbReference type="Gene3D" id="1.20.200.10">
    <property type="entry name" value="Fumarase/aspartase (Central domain)"/>
    <property type="match status" value="1"/>
</dbReference>
<evidence type="ECO:0000256" key="2">
    <source>
        <dbReference type="ARBA" id="ARBA00004734"/>
    </source>
</evidence>
<evidence type="ECO:0000256" key="10">
    <source>
        <dbReference type="ARBA" id="ARBA00030717"/>
    </source>
</evidence>
<evidence type="ECO:0000259" key="15">
    <source>
        <dbReference type="Pfam" id="PF08328"/>
    </source>
</evidence>
<evidence type="ECO:0000256" key="9">
    <source>
        <dbReference type="ARBA" id="ARBA00025012"/>
    </source>
</evidence>
<dbReference type="Pfam" id="PF08328">
    <property type="entry name" value="ASL_C"/>
    <property type="match status" value="1"/>
</dbReference>
<feature type="domain" description="Fumarate lyase N-terminal" evidence="14">
    <location>
        <begin position="14"/>
        <end position="311"/>
    </location>
</feature>
<dbReference type="UniPathway" id="UPA00075">
    <property type="reaction ID" value="UER00336"/>
</dbReference>
<dbReference type="EMBL" id="LXIE01000001">
    <property type="protein sequence ID" value="OAD92666.1"/>
    <property type="molecule type" value="Genomic_DNA"/>
</dbReference>
<dbReference type="PANTHER" id="PTHR43411">
    <property type="entry name" value="ADENYLOSUCCINATE LYASE"/>
    <property type="match status" value="1"/>
</dbReference>
<dbReference type="Gene3D" id="1.10.275.10">
    <property type="entry name" value="Fumarase/aspartase (N-terminal domain)"/>
    <property type="match status" value="1"/>
</dbReference>
<dbReference type="STRING" id="1385699.A7A78_01795"/>
<comment type="catalytic activity">
    <reaction evidence="8">
        <text>(2S)-2-[5-amino-1-(5-phospho-beta-D-ribosyl)imidazole-4-carboxamido]succinate = 5-amino-1-(5-phospho-beta-D-ribosyl)imidazole-4-carboxamide + fumarate</text>
        <dbReference type="Rhea" id="RHEA:23920"/>
        <dbReference type="ChEBI" id="CHEBI:29806"/>
        <dbReference type="ChEBI" id="CHEBI:58443"/>
        <dbReference type="ChEBI" id="CHEBI:58475"/>
        <dbReference type="EC" id="4.3.2.2"/>
    </reaction>
    <physiologicalReaction direction="left-to-right" evidence="8">
        <dbReference type="Rhea" id="RHEA:23921"/>
    </physiologicalReaction>
</comment>
<dbReference type="UniPathway" id="UPA00074">
    <property type="reaction ID" value="UER00132"/>
</dbReference>
<comment type="catalytic activity">
    <reaction evidence="11">
        <text>N(6)-(1,2-dicarboxyethyl)-AMP = fumarate + AMP</text>
        <dbReference type="Rhea" id="RHEA:16853"/>
        <dbReference type="ChEBI" id="CHEBI:29806"/>
        <dbReference type="ChEBI" id="CHEBI:57567"/>
        <dbReference type="ChEBI" id="CHEBI:456215"/>
        <dbReference type="EC" id="4.3.2.2"/>
    </reaction>
    <physiologicalReaction direction="left-to-right" evidence="11">
        <dbReference type="Rhea" id="RHEA:16854"/>
    </physiologicalReaction>
</comment>
<evidence type="ECO:0000256" key="7">
    <source>
        <dbReference type="ARBA" id="ARBA00023239"/>
    </source>
</evidence>
<protein>
    <recommendedName>
        <fullName evidence="5 12">Adenylosuccinate lyase</fullName>
        <shortName evidence="13">ASL</shortName>
        <ecNumber evidence="4 12">4.3.2.2</ecNumber>
    </recommendedName>
    <alternativeName>
        <fullName evidence="10 13">Adenylosuccinase</fullName>
    </alternativeName>
</protein>
<organism evidence="16 17">
    <name type="scientific">Aequorivita soesokkakensis</name>
    <dbReference type="NCBI Taxonomy" id="1385699"/>
    <lineage>
        <taxon>Bacteria</taxon>
        <taxon>Pseudomonadati</taxon>
        <taxon>Bacteroidota</taxon>
        <taxon>Flavobacteriia</taxon>
        <taxon>Flavobacteriales</taxon>
        <taxon>Flavobacteriaceae</taxon>
        <taxon>Aequorivita</taxon>
    </lineage>
</organism>
<dbReference type="AlphaFoldDB" id="A0A1A9LIB0"/>
<dbReference type="GO" id="GO:0070626">
    <property type="term" value="F:(S)-2-(5-amino-1-(5-phospho-D-ribosyl)imidazole-4-carboxamido) succinate lyase (fumarate-forming) activity"/>
    <property type="evidence" value="ECO:0007669"/>
    <property type="project" value="RHEA"/>
</dbReference>